<keyword evidence="1" id="KW-1133">Transmembrane helix</keyword>
<dbReference type="EMBL" id="JBBPFD010000013">
    <property type="protein sequence ID" value="KAK7901960.1"/>
    <property type="molecule type" value="Genomic_DNA"/>
</dbReference>
<name>A0AAW0NPN4_9GOBI</name>
<dbReference type="AlphaFoldDB" id="A0AAW0NPN4"/>
<organism evidence="2 3">
    <name type="scientific">Mugilogobius chulae</name>
    <name type="common">yellowstripe goby</name>
    <dbReference type="NCBI Taxonomy" id="88201"/>
    <lineage>
        <taxon>Eukaryota</taxon>
        <taxon>Metazoa</taxon>
        <taxon>Chordata</taxon>
        <taxon>Craniata</taxon>
        <taxon>Vertebrata</taxon>
        <taxon>Euteleostomi</taxon>
        <taxon>Actinopterygii</taxon>
        <taxon>Neopterygii</taxon>
        <taxon>Teleostei</taxon>
        <taxon>Neoteleostei</taxon>
        <taxon>Acanthomorphata</taxon>
        <taxon>Gobiaria</taxon>
        <taxon>Gobiiformes</taxon>
        <taxon>Gobioidei</taxon>
        <taxon>Gobiidae</taxon>
        <taxon>Gobionellinae</taxon>
        <taxon>Mugilogobius</taxon>
    </lineage>
</organism>
<proteinExistence type="predicted"/>
<protein>
    <submittedName>
        <fullName evidence="2">Uncharacterized protein</fullName>
    </submittedName>
</protein>
<reference evidence="3" key="1">
    <citation type="submission" date="2024-04" db="EMBL/GenBank/DDBJ databases">
        <title>Salinicola lusitanus LLJ914,a marine bacterium isolated from the Okinawa Trough.</title>
        <authorList>
            <person name="Li J."/>
        </authorList>
    </citation>
    <scope>NUCLEOTIDE SEQUENCE [LARGE SCALE GENOMIC DNA]</scope>
</reference>
<evidence type="ECO:0000313" key="2">
    <source>
        <dbReference type="EMBL" id="KAK7901960.1"/>
    </source>
</evidence>
<dbReference type="Proteomes" id="UP001460270">
    <property type="component" value="Unassembled WGS sequence"/>
</dbReference>
<gene>
    <name evidence="2" type="ORF">WMY93_018729</name>
</gene>
<keyword evidence="1" id="KW-0472">Membrane</keyword>
<feature type="transmembrane region" description="Helical" evidence="1">
    <location>
        <begin position="104"/>
        <end position="126"/>
    </location>
</feature>
<accession>A0AAW0NPN4</accession>
<keyword evidence="1" id="KW-0812">Transmembrane</keyword>
<evidence type="ECO:0000313" key="3">
    <source>
        <dbReference type="Proteomes" id="UP001460270"/>
    </source>
</evidence>
<comment type="caution">
    <text evidence="2">The sequence shown here is derived from an EMBL/GenBank/DDBJ whole genome shotgun (WGS) entry which is preliminary data.</text>
</comment>
<evidence type="ECO:0000256" key="1">
    <source>
        <dbReference type="SAM" id="Phobius"/>
    </source>
</evidence>
<keyword evidence="3" id="KW-1185">Reference proteome</keyword>
<sequence>MLCDRKIAHICFKNTFLELLPHSFHYVAMETVPTGASCKRDSPVKTTQCPLFIWIPRRSPGTLGMTQMPCPITCSDVPSTDCLLMSAGPLRAALVTSPEQHACLFLFALIHWCGVNVLSVVCYAGLCSCQVKFVTKE</sequence>